<feature type="domain" description="KY-like immunoglobulin-like" evidence="2">
    <location>
        <begin position="90"/>
        <end position="168"/>
    </location>
</feature>
<feature type="region of interest" description="Disordered" evidence="1">
    <location>
        <begin position="1"/>
        <end position="53"/>
    </location>
</feature>
<dbReference type="PANTHER" id="PTHR46333">
    <property type="entry name" value="CYTOKINESIS PROTEIN 3"/>
    <property type="match status" value="1"/>
</dbReference>
<feature type="compositionally biased region" description="Polar residues" evidence="1">
    <location>
        <begin position="15"/>
        <end position="24"/>
    </location>
</feature>
<evidence type="ECO:0000313" key="3">
    <source>
        <dbReference type="EMBL" id="TSQ35290.1"/>
    </source>
</evidence>
<dbReference type="Proteomes" id="UP000319801">
    <property type="component" value="Unassembled WGS sequence"/>
</dbReference>
<sequence length="511" mass="58096">MDKTNQRPLAKRQLSDISRASTSRPGKKTVVKEEDQTKKKVQSNATKHDTKNDKTILNQYGSRRKLQKELLFSMQNLYRVDLYAISAGEEPVDFTYEISQQDSVEQKELSTSMGILTITQNSMKLQIMPPTSGTFEIMLFARPAYTSEKYSWVCSFLVECNEPKTSENRPENPYLYWGITQGAEDLGIKPSMYYSEAILLNNGSYELVLQTSRPLMMLCEINHKDLDETLAKRCLATQIEGDKLTCSVLCPYIGFYNLSVFVKDYDSDWNRFHNVGNFLLHCTGNPINLDQLFPPDLSYFCGPGIRTDKAGLIKFSHTAPIVNTQQGKCNITFQNQEDLDLLAILNHNKEQSGHSLSQHVFFTYNGTKVTLSVALPLPGIYKLSLYGKNSSSQELNLLCDFILQNSSETSWPPFPYTFTSWKKGSVLFEPHSGVLKPLCWVPFRVRVPGAHRVIVLGEQHVELQINESHIWEGEVFTGNMKQIKLAASQEEISDQMDILICFDVLKQQNEI</sequence>
<evidence type="ECO:0000313" key="4">
    <source>
        <dbReference type="Proteomes" id="UP000319801"/>
    </source>
</evidence>
<dbReference type="AlphaFoldDB" id="A0A556V076"/>
<dbReference type="PANTHER" id="PTHR46333:SF4">
    <property type="entry name" value="TRANSGLUTAMINASE-LIKE DOMAIN-CONTAINING PROTEIN"/>
    <property type="match status" value="1"/>
</dbReference>
<organism evidence="3 4">
    <name type="scientific">Bagarius yarrelli</name>
    <name type="common">Goonch</name>
    <name type="synonym">Bagrus yarrelli</name>
    <dbReference type="NCBI Taxonomy" id="175774"/>
    <lineage>
        <taxon>Eukaryota</taxon>
        <taxon>Metazoa</taxon>
        <taxon>Chordata</taxon>
        <taxon>Craniata</taxon>
        <taxon>Vertebrata</taxon>
        <taxon>Euteleostomi</taxon>
        <taxon>Actinopterygii</taxon>
        <taxon>Neopterygii</taxon>
        <taxon>Teleostei</taxon>
        <taxon>Ostariophysi</taxon>
        <taxon>Siluriformes</taxon>
        <taxon>Sisoridae</taxon>
        <taxon>Sisorinae</taxon>
        <taxon>Bagarius</taxon>
    </lineage>
</organism>
<feature type="domain" description="KY-like immunoglobulin-like" evidence="2">
    <location>
        <begin position="196"/>
        <end position="285"/>
    </location>
</feature>
<protein>
    <submittedName>
        <fullName evidence="3">Kyphoscoliosis peptidase</fullName>
    </submittedName>
</protein>
<evidence type="ECO:0000256" key="1">
    <source>
        <dbReference type="SAM" id="MobiDB-lite"/>
    </source>
</evidence>
<gene>
    <name evidence="3" type="ORF">Baya_11103</name>
</gene>
<dbReference type="GO" id="GO:0005737">
    <property type="term" value="C:cytoplasm"/>
    <property type="evidence" value="ECO:0007669"/>
    <property type="project" value="TreeGrafter"/>
</dbReference>
<dbReference type="InterPro" id="IPR056564">
    <property type="entry name" value="Ig-like_KY"/>
</dbReference>
<comment type="caution">
    <text evidence="3">The sequence shown here is derived from an EMBL/GenBank/DDBJ whole genome shotgun (WGS) entry which is preliminary data.</text>
</comment>
<accession>A0A556V076</accession>
<feature type="domain" description="KY-like immunoglobulin-like" evidence="2">
    <location>
        <begin position="315"/>
        <end position="415"/>
    </location>
</feature>
<name>A0A556V076_BAGYA</name>
<dbReference type="EMBL" id="VCAZ01000084">
    <property type="protein sequence ID" value="TSQ35290.1"/>
    <property type="molecule type" value="Genomic_DNA"/>
</dbReference>
<dbReference type="OrthoDB" id="6129702at2759"/>
<reference evidence="3 4" key="1">
    <citation type="journal article" date="2019" name="Genome Biol. Evol.">
        <title>Whole-Genome Sequencing of the Giant Devil Catfish, Bagarius yarrelli.</title>
        <authorList>
            <person name="Jiang W."/>
            <person name="Lv Y."/>
            <person name="Cheng L."/>
            <person name="Yang K."/>
            <person name="Chao B."/>
            <person name="Wang X."/>
            <person name="Li Y."/>
            <person name="Pan X."/>
            <person name="You X."/>
            <person name="Zhang Y."/>
            <person name="Yang J."/>
            <person name="Li J."/>
            <person name="Zhang X."/>
            <person name="Liu S."/>
            <person name="Sun C."/>
            <person name="Yang J."/>
            <person name="Shi Q."/>
        </authorList>
    </citation>
    <scope>NUCLEOTIDE SEQUENCE [LARGE SCALE GENOMIC DNA]</scope>
    <source>
        <strain evidence="3">JWS20170419001</strain>
        <tissue evidence="3">Muscle</tissue>
    </source>
</reference>
<proteinExistence type="predicted"/>
<dbReference type="InterPro" id="IPR052557">
    <property type="entry name" value="CAP/Cytokinesis_protein"/>
</dbReference>
<keyword evidence="4" id="KW-1185">Reference proteome</keyword>
<dbReference type="Pfam" id="PF23265">
    <property type="entry name" value="Ig-like_KY"/>
    <property type="match status" value="3"/>
</dbReference>
<evidence type="ECO:0000259" key="2">
    <source>
        <dbReference type="Pfam" id="PF23265"/>
    </source>
</evidence>